<comment type="caution">
    <text evidence="2">The sequence shown here is derived from an EMBL/GenBank/DDBJ whole genome shotgun (WGS) entry which is preliminary data.</text>
</comment>
<dbReference type="AlphaFoldDB" id="A0A9P6NEL4"/>
<sequence length="219" mass="24971">MSEHHDKGKGRRVREIFSEDFDEDVVDYESGLRRQAQRAEQEANQPASGKNDIIIIHLEPTPSDPIELPEPSTSSAPDSRSRRSGIRSLTRALGRILLTKKSKPITEFVSDEEESKKFDNELIQSIVRGDHDALMKADYDTLKKVLKWLEKEERRRKRFGILATDTICEDLKKEFGELPKEISESPKEPSESLEEPSKSLEEPSKSLEEPSKSPKEPSE</sequence>
<dbReference type="EMBL" id="MU167277">
    <property type="protein sequence ID" value="KAG0145380.1"/>
    <property type="molecule type" value="Genomic_DNA"/>
</dbReference>
<proteinExistence type="predicted"/>
<evidence type="ECO:0000313" key="3">
    <source>
        <dbReference type="Proteomes" id="UP000886653"/>
    </source>
</evidence>
<evidence type="ECO:0000256" key="1">
    <source>
        <dbReference type="SAM" id="MobiDB-lite"/>
    </source>
</evidence>
<organism evidence="2 3">
    <name type="scientific">Cronartium quercuum f. sp. fusiforme G11</name>
    <dbReference type="NCBI Taxonomy" id="708437"/>
    <lineage>
        <taxon>Eukaryota</taxon>
        <taxon>Fungi</taxon>
        <taxon>Dikarya</taxon>
        <taxon>Basidiomycota</taxon>
        <taxon>Pucciniomycotina</taxon>
        <taxon>Pucciniomycetes</taxon>
        <taxon>Pucciniales</taxon>
        <taxon>Coleosporiaceae</taxon>
        <taxon>Cronartium</taxon>
    </lineage>
</organism>
<accession>A0A9P6NEL4</accession>
<keyword evidence="3" id="KW-1185">Reference proteome</keyword>
<protein>
    <submittedName>
        <fullName evidence="2">Uncharacterized protein</fullName>
    </submittedName>
</protein>
<reference evidence="2" key="1">
    <citation type="submission" date="2013-11" db="EMBL/GenBank/DDBJ databases">
        <title>Genome sequence of the fusiform rust pathogen reveals effectors for host alternation and coevolution with pine.</title>
        <authorList>
            <consortium name="DOE Joint Genome Institute"/>
            <person name="Smith K."/>
            <person name="Pendleton A."/>
            <person name="Kubisiak T."/>
            <person name="Anderson C."/>
            <person name="Salamov A."/>
            <person name="Aerts A."/>
            <person name="Riley R."/>
            <person name="Clum A."/>
            <person name="Lindquist E."/>
            <person name="Ence D."/>
            <person name="Campbell M."/>
            <person name="Kronenberg Z."/>
            <person name="Feau N."/>
            <person name="Dhillon B."/>
            <person name="Hamelin R."/>
            <person name="Burleigh J."/>
            <person name="Smith J."/>
            <person name="Yandell M."/>
            <person name="Nelson C."/>
            <person name="Grigoriev I."/>
            <person name="Davis J."/>
        </authorList>
    </citation>
    <scope>NUCLEOTIDE SEQUENCE</scope>
    <source>
        <strain evidence="2">G11</strain>
    </source>
</reference>
<gene>
    <name evidence="2" type="ORF">CROQUDRAFT_133750</name>
</gene>
<evidence type="ECO:0000313" key="2">
    <source>
        <dbReference type="EMBL" id="KAG0145380.1"/>
    </source>
</evidence>
<feature type="region of interest" description="Disordered" evidence="1">
    <location>
        <begin position="178"/>
        <end position="219"/>
    </location>
</feature>
<name>A0A9P6NEL4_9BASI</name>
<feature type="region of interest" description="Disordered" evidence="1">
    <location>
        <begin position="32"/>
        <end position="86"/>
    </location>
</feature>
<dbReference type="Proteomes" id="UP000886653">
    <property type="component" value="Unassembled WGS sequence"/>
</dbReference>